<dbReference type="STRING" id="61819.ENSACIP00000001182"/>
<dbReference type="Pfam" id="PF08687">
    <property type="entry name" value="ASD2"/>
    <property type="match status" value="1"/>
</dbReference>
<dbReference type="PANTHER" id="PTHR15012">
    <property type="entry name" value="APICAL PROTEIN/SHROOM-RELATED"/>
    <property type="match status" value="1"/>
</dbReference>
<feature type="coiled-coil region" evidence="5">
    <location>
        <begin position="336"/>
        <end position="389"/>
    </location>
</feature>
<dbReference type="Gene3D" id="6.10.250.3120">
    <property type="match status" value="1"/>
</dbReference>
<evidence type="ECO:0000256" key="3">
    <source>
        <dbReference type="ARBA" id="ARBA00022490"/>
    </source>
</evidence>
<dbReference type="OMA" id="FCVYTRH"/>
<keyword evidence="4" id="KW-0206">Cytoskeleton</keyword>
<evidence type="ECO:0000313" key="8">
    <source>
        <dbReference type="Ensembl" id="ENSACIP00000001182.1"/>
    </source>
</evidence>
<evidence type="ECO:0000256" key="1">
    <source>
        <dbReference type="ARBA" id="ARBA00004245"/>
    </source>
</evidence>
<evidence type="ECO:0000256" key="6">
    <source>
        <dbReference type="SAM" id="MobiDB-lite"/>
    </source>
</evidence>
<accession>A0A3Q0QS97</accession>
<dbReference type="Ensembl" id="ENSACIT00000001234.1">
    <property type="protein sequence ID" value="ENSACIP00000001182.1"/>
    <property type="gene ID" value="ENSACIG00000000979.1"/>
</dbReference>
<dbReference type="GO" id="GO:0016324">
    <property type="term" value="C:apical plasma membrane"/>
    <property type="evidence" value="ECO:0007669"/>
    <property type="project" value="TreeGrafter"/>
</dbReference>
<keyword evidence="5" id="KW-0175">Coiled coil</keyword>
<organism evidence="8 9">
    <name type="scientific">Amphilophus citrinellus</name>
    <name type="common">Midas cichlid</name>
    <name type="synonym">Cichlasoma citrinellum</name>
    <dbReference type="NCBI Taxonomy" id="61819"/>
    <lineage>
        <taxon>Eukaryota</taxon>
        <taxon>Metazoa</taxon>
        <taxon>Chordata</taxon>
        <taxon>Craniata</taxon>
        <taxon>Vertebrata</taxon>
        <taxon>Euteleostomi</taxon>
        <taxon>Actinopterygii</taxon>
        <taxon>Neopterygii</taxon>
        <taxon>Teleostei</taxon>
        <taxon>Neoteleostei</taxon>
        <taxon>Acanthomorphata</taxon>
        <taxon>Ovalentaria</taxon>
        <taxon>Cichlomorphae</taxon>
        <taxon>Cichliformes</taxon>
        <taxon>Cichlidae</taxon>
        <taxon>New World cichlids</taxon>
        <taxon>Cichlasomatinae</taxon>
        <taxon>Heroini</taxon>
        <taxon>Amphilophus</taxon>
    </lineage>
</organism>
<dbReference type="GO" id="GO:0005912">
    <property type="term" value="C:adherens junction"/>
    <property type="evidence" value="ECO:0007669"/>
    <property type="project" value="TreeGrafter"/>
</dbReference>
<dbReference type="InterPro" id="IPR014799">
    <property type="entry name" value="ASD2_dom"/>
</dbReference>
<protein>
    <submittedName>
        <fullName evidence="8">Shroom family member 2a</fullName>
    </submittedName>
</protein>
<comment type="similarity">
    <text evidence="2">Belongs to the shroom family.</text>
</comment>
<dbReference type="GeneTree" id="ENSGT00940000155212"/>
<feature type="compositionally biased region" description="Basic and acidic residues" evidence="6">
    <location>
        <begin position="52"/>
        <end position="61"/>
    </location>
</feature>
<dbReference type="PROSITE" id="PS51307">
    <property type="entry name" value="ASD2"/>
    <property type="match status" value="1"/>
</dbReference>
<keyword evidence="9" id="KW-1185">Reference proteome</keyword>
<feature type="compositionally biased region" description="Polar residues" evidence="6">
    <location>
        <begin position="131"/>
        <end position="145"/>
    </location>
</feature>
<keyword evidence="3" id="KW-0963">Cytoplasm</keyword>
<evidence type="ECO:0000256" key="4">
    <source>
        <dbReference type="ARBA" id="ARBA00023212"/>
    </source>
</evidence>
<dbReference type="Proteomes" id="UP000261340">
    <property type="component" value="Unplaced"/>
</dbReference>
<feature type="region of interest" description="Disordered" evidence="6">
    <location>
        <begin position="189"/>
        <end position="222"/>
    </location>
</feature>
<reference evidence="8" key="1">
    <citation type="submission" date="2025-08" db="UniProtKB">
        <authorList>
            <consortium name="Ensembl"/>
        </authorList>
    </citation>
    <scope>IDENTIFICATION</scope>
</reference>
<sequence length="452" mass="51140">MDGHRSPSPQFSPQKLSDRPPVSFQDEDSNRMEHVIENQNPAVRKVPIRIVHSEGSTEKENAPFLQHSDPPGIEAEGQGVTRLGSLGAAGQDSVFCAFTRQKEPDSTPVPQRDIYMTTIGEHIQPPPPPTDVSSSSNKSATNTGVSKEEDQKREELARDIMGKDKTLADILDQSKMKTTMDLMEGLFPQGEQLVEEAHQRRKVQPKQANSRPAEEREKDDSMAAAATMVTSSAYYSTSAPKAELLIKMKDMQEQEEEDSEDELDIDLANKKQELIDSLSKKLQVLREARESLQEDILDNNALGEEVEARVQQVCKPNELDKFKMFVGDLDKVVSLLLSLSGRLARVENALNSLEEDATPEERRTLIEKRKLLIRQHEDAKELKENLDRRERVVYDILANYLQEDSLADYEHFVKMKSALIIEQRKLEDKIKLGEEQLKCLMDSLPIEQRLAL</sequence>
<name>A0A3Q0QS97_AMPCI</name>
<comment type="subcellular location">
    <subcellularLocation>
        <location evidence="1">Cytoplasm</location>
        <location evidence="1">Cytoskeleton</location>
    </subcellularLocation>
</comment>
<dbReference type="PANTHER" id="PTHR15012:SF8">
    <property type="entry name" value="PROTEIN SHROOM2"/>
    <property type="match status" value="1"/>
</dbReference>
<dbReference type="GO" id="GO:0051015">
    <property type="term" value="F:actin filament binding"/>
    <property type="evidence" value="ECO:0007669"/>
    <property type="project" value="InterPro"/>
</dbReference>
<evidence type="ECO:0000313" key="9">
    <source>
        <dbReference type="Proteomes" id="UP000261340"/>
    </source>
</evidence>
<evidence type="ECO:0000256" key="2">
    <source>
        <dbReference type="ARBA" id="ARBA00006469"/>
    </source>
</evidence>
<dbReference type="GO" id="GO:0030864">
    <property type="term" value="C:cortical actin cytoskeleton"/>
    <property type="evidence" value="ECO:0007669"/>
    <property type="project" value="TreeGrafter"/>
</dbReference>
<feature type="compositionally biased region" description="Basic and acidic residues" evidence="6">
    <location>
        <begin position="146"/>
        <end position="160"/>
    </location>
</feature>
<feature type="region of interest" description="Disordered" evidence="6">
    <location>
        <begin position="52"/>
        <end position="86"/>
    </location>
</feature>
<evidence type="ECO:0000259" key="7">
    <source>
        <dbReference type="PROSITE" id="PS51307"/>
    </source>
</evidence>
<dbReference type="InterPro" id="IPR027685">
    <property type="entry name" value="Shroom_fam"/>
</dbReference>
<feature type="coiled-coil region" evidence="5">
    <location>
        <begin position="268"/>
        <end position="295"/>
    </location>
</feature>
<feature type="domain" description="ASD2" evidence="7">
    <location>
        <begin position="154"/>
        <end position="445"/>
    </location>
</feature>
<feature type="region of interest" description="Disordered" evidence="6">
    <location>
        <begin position="116"/>
        <end position="160"/>
    </location>
</feature>
<evidence type="ECO:0000256" key="5">
    <source>
        <dbReference type="SAM" id="Coils"/>
    </source>
</evidence>
<feature type="compositionally biased region" description="Basic and acidic residues" evidence="6">
    <location>
        <begin position="212"/>
        <end position="221"/>
    </location>
</feature>
<proteinExistence type="inferred from homology"/>
<dbReference type="GO" id="GO:0043296">
    <property type="term" value="C:apical junction complex"/>
    <property type="evidence" value="ECO:0007669"/>
    <property type="project" value="TreeGrafter"/>
</dbReference>
<reference evidence="8" key="2">
    <citation type="submission" date="2025-09" db="UniProtKB">
        <authorList>
            <consortium name="Ensembl"/>
        </authorList>
    </citation>
    <scope>IDENTIFICATION</scope>
</reference>
<feature type="region of interest" description="Disordered" evidence="6">
    <location>
        <begin position="1"/>
        <end position="40"/>
    </location>
</feature>
<dbReference type="AlphaFoldDB" id="A0A3Q0QS97"/>
<dbReference type="GO" id="GO:0007015">
    <property type="term" value="P:actin filament organization"/>
    <property type="evidence" value="ECO:0007669"/>
    <property type="project" value="TreeGrafter"/>
</dbReference>